<accession>A0AAV1G8A5</accession>
<dbReference type="InterPro" id="IPR013320">
    <property type="entry name" value="ConA-like_dom_sf"/>
</dbReference>
<organism evidence="2 3">
    <name type="scientific">Xyrichtys novacula</name>
    <name type="common">Pearly razorfish</name>
    <name type="synonym">Hemipteronotus novacula</name>
    <dbReference type="NCBI Taxonomy" id="13765"/>
    <lineage>
        <taxon>Eukaryota</taxon>
        <taxon>Metazoa</taxon>
        <taxon>Chordata</taxon>
        <taxon>Craniata</taxon>
        <taxon>Vertebrata</taxon>
        <taxon>Euteleostomi</taxon>
        <taxon>Actinopterygii</taxon>
        <taxon>Neopterygii</taxon>
        <taxon>Teleostei</taxon>
        <taxon>Neoteleostei</taxon>
        <taxon>Acanthomorphata</taxon>
        <taxon>Eupercaria</taxon>
        <taxon>Labriformes</taxon>
        <taxon>Labridae</taxon>
        <taxon>Xyrichtys</taxon>
    </lineage>
</organism>
<dbReference type="PANTHER" id="PTHR24103">
    <property type="entry name" value="E3 UBIQUITIN-PROTEIN LIGASE TRIM"/>
    <property type="match status" value="1"/>
</dbReference>
<proteinExistence type="predicted"/>
<dbReference type="SMART" id="SM00589">
    <property type="entry name" value="PRY"/>
    <property type="match status" value="1"/>
</dbReference>
<dbReference type="EMBL" id="OY660875">
    <property type="protein sequence ID" value="CAJ1069450.1"/>
    <property type="molecule type" value="Genomic_DNA"/>
</dbReference>
<dbReference type="PROSITE" id="PS50188">
    <property type="entry name" value="B302_SPRY"/>
    <property type="match status" value="1"/>
</dbReference>
<evidence type="ECO:0000313" key="2">
    <source>
        <dbReference type="EMBL" id="CAJ1069450.1"/>
    </source>
</evidence>
<dbReference type="AlphaFoldDB" id="A0AAV1G8A5"/>
<dbReference type="InterPro" id="IPR001870">
    <property type="entry name" value="B30.2/SPRY"/>
</dbReference>
<protein>
    <submittedName>
        <fullName evidence="2">Nuclear factor 7, brain-like</fullName>
    </submittedName>
</protein>
<feature type="domain" description="B30.2/SPRY" evidence="1">
    <location>
        <begin position="1"/>
        <end position="184"/>
    </location>
</feature>
<dbReference type="InterPro" id="IPR050143">
    <property type="entry name" value="TRIM/RBCC"/>
</dbReference>
<evidence type="ECO:0000313" key="3">
    <source>
        <dbReference type="Proteomes" id="UP001178508"/>
    </source>
</evidence>
<dbReference type="InterPro" id="IPR003877">
    <property type="entry name" value="SPRY_dom"/>
</dbReference>
<dbReference type="Proteomes" id="UP001178508">
    <property type="component" value="Chromosome 12"/>
</dbReference>
<dbReference type="CDD" id="cd12893">
    <property type="entry name" value="SPRY_PRY_TRIM35"/>
    <property type="match status" value="1"/>
</dbReference>
<dbReference type="InterPro" id="IPR003879">
    <property type="entry name" value="Butyrophylin_SPRY"/>
</dbReference>
<dbReference type="Pfam" id="PF00622">
    <property type="entry name" value="SPRY"/>
    <property type="match status" value="1"/>
</dbReference>
<dbReference type="FunFam" id="2.60.120.920:FF:000004">
    <property type="entry name" value="Butyrophilin subfamily 1 member A1"/>
    <property type="match status" value="1"/>
</dbReference>
<evidence type="ECO:0000259" key="1">
    <source>
        <dbReference type="PROSITE" id="PS50188"/>
    </source>
</evidence>
<dbReference type="SUPFAM" id="SSF49899">
    <property type="entry name" value="Concanavalin A-like lectins/glucanases"/>
    <property type="match status" value="1"/>
</dbReference>
<dbReference type="Gene3D" id="2.60.120.920">
    <property type="match status" value="1"/>
</dbReference>
<name>A0AAV1G8A5_XYRNO</name>
<dbReference type="SMART" id="SM00449">
    <property type="entry name" value="SPRY"/>
    <property type="match status" value="1"/>
</dbReference>
<gene>
    <name evidence="2" type="ORF">XNOV1_A014025</name>
</gene>
<keyword evidence="3" id="KW-1185">Reference proteome</keyword>
<dbReference type="InterPro" id="IPR006574">
    <property type="entry name" value="PRY"/>
</dbReference>
<dbReference type="Pfam" id="PF13765">
    <property type="entry name" value="PRY"/>
    <property type="match status" value="1"/>
</dbReference>
<dbReference type="PRINTS" id="PR01407">
    <property type="entry name" value="BUTYPHLNCDUF"/>
</dbReference>
<dbReference type="InterPro" id="IPR043136">
    <property type="entry name" value="B30.2/SPRY_sf"/>
</dbReference>
<reference evidence="2" key="1">
    <citation type="submission" date="2023-08" db="EMBL/GenBank/DDBJ databases">
        <authorList>
            <person name="Alioto T."/>
            <person name="Alioto T."/>
            <person name="Gomez Garrido J."/>
        </authorList>
    </citation>
    <scope>NUCLEOTIDE SEQUENCE</scope>
</reference>
<sequence length="184" mass="21017">MKERVHFSPVILDPNTAYRWLHLSDDLTSVRFGETKLQLPDNPERCTERPIVLGSEGFSSGKHSWEVDVGDHQVWFLGVAKESVDRKVELSPSPEDGIWCLRFHTGNYTNGEGKTLPVTKNLQRITILLNYDTSEVSFYNSEDRTHIYTHRDTFTERVFPYFGVGKAGNAKTAEIKICQTEIPL</sequence>